<evidence type="ECO:0000313" key="2">
    <source>
        <dbReference type="EMBL" id="QPJ64604.1"/>
    </source>
</evidence>
<keyword evidence="1" id="KW-0732">Signal</keyword>
<feature type="signal peptide" evidence="1">
    <location>
        <begin position="1"/>
        <end position="22"/>
    </location>
</feature>
<gene>
    <name evidence="2" type="ORF">G3M78_04020</name>
</gene>
<reference evidence="3" key="1">
    <citation type="submission" date="2020-02" db="EMBL/GenBank/DDBJ databases">
        <title>Genomic and physiological characterization of two novel Nitrospinaceae genera.</title>
        <authorList>
            <person name="Mueller A.J."/>
            <person name="Jung M.-Y."/>
            <person name="Strachan C.R."/>
            <person name="Herbold C.W."/>
            <person name="Kirkegaard R.H."/>
            <person name="Daims H."/>
        </authorList>
    </citation>
    <scope>NUCLEOTIDE SEQUENCE [LARGE SCALE GENOMIC DNA]</scope>
</reference>
<protein>
    <submittedName>
        <fullName evidence="2">DUF2155 domain-containing protein</fullName>
    </submittedName>
</protein>
<dbReference type="KEGG" id="nva:G3M78_04020"/>
<feature type="chain" id="PRO_5032943983" evidence="1">
    <location>
        <begin position="23"/>
        <end position="209"/>
    </location>
</feature>
<sequence length="209" mass="23230">MNRILINSLGLAVLAMSFTACSMEADEPLKLDAQQAKMPENLPEGSSSRRAVEAANPQELQVAETYPEGSLGGDNKNHPQVQGQEKLDRELFIPEDLKGKWKSVKLLVGHKKDEELTQIKTIDLGTSFELKDAGLKVTVGPFFPNFVMNKSSYSSMNNEPLNPAVQLLVEENGKRIYKGWAFANYPGLYAFEHDVYKVELLDFIPANVS</sequence>
<dbReference type="Pfam" id="PF09923">
    <property type="entry name" value="DUF2155"/>
    <property type="match status" value="1"/>
</dbReference>
<accession>A0A7T0C137</accession>
<dbReference type="EMBL" id="CP048620">
    <property type="protein sequence ID" value="QPJ64604.1"/>
    <property type="molecule type" value="Genomic_DNA"/>
</dbReference>
<evidence type="ECO:0000256" key="1">
    <source>
        <dbReference type="SAM" id="SignalP"/>
    </source>
</evidence>
<dbReference type="Proteomes" id="UP000594464">
    <property type="component" value="Chromosome"/>
</dbReference>
<dbReference type="InterPro" id="IPR019225">
    <property type="entry name" value="DUF2155"/>
</dbReference>
<name>A0A7T0C137_9BACT</name>
<dbReference type="PROSITE" id="PS51257">
    <property type="entry name" value="PROKAR_LIPOPROTEIN"/>
    <property type="match status" value="1"/>
</dbReference>
<organism evidence="2 3">
    <name type="scientific">Candidatus Nitrohelix vancouverensis</name>
    <dbReference type="NCBI Taxonomy" id="2705534"/>
    <lineage>
        <taxon>Bacteria</taxon>
        <taxon>Pseudomonadati</taxon>
        <taxon>Nitrospinota/Tectimicrobiota group</taxon>
        <taxon>Nitrospinota</taxon>
        <taxon>Nitrospinia</taxon>
        <taxon>Nitrospinales</taxon>
        <taxon>Nitrospinaceae</taxon>
        <taxon>Candidatus Nitrohelix</taxon>
    </lineage>
</organism>
<proteinExistence type="predicted"/>
<dbReference type="AlphaFoldDB" id="A0A7T0C137"/>
<evidence type="ECO:0000313" key="3">
    <source>
        <dbReference type="Proteomes" id="UP000594464"/>
    </source>
</evidence>